<reference evidence="2" key="2">
    <citation type="submission" date="2025-09" db="UniProtKB">
        <authorList>
            <consortium name="Ensembl"/>
        </authorList>
    </citation>
    <scope>IDENTIFICATION</scope>
</reference>
<name>A0A3B4B6U6_9GOBI</name>
<dbReference type="AlphaFoldDB" id="A0A3B4B6U6"/>
<keyword evidence="3" id="KW-1185">Reference proteome</keyword>
<evidence type="ECO:0000313" key="3">
    <source>
        <dbReference type="Proteomes" id="UP000261520"/>
    </source>
</evidence>
<organism evidence="2 3">
    <name type="scientific">Periophthalmus magnuspinnatus</name>
    <dbReference type="NCBI Taxonomy" id="409849"/>
    <lineage>
        <taxon>Eukaryota</taxon>
        <taxon>Metazoa</taxon>
        <taxon>Chordata</taxon>
        <taxon>Craniata</taxon>
        <taxon>Vertebrata</taxon>
        <taxon>Euteleostomi</taxon>
        <taxon>Actinopterygii</taxon>
        <taxon>Neopterygii</taxon>
        <taxon>Teleostei</taxon>
        <taxon>Neoteleostei</taxon>
        <taxon>Acanthomorphata</taxon>
        <taxon>Gobiaria</taxon>
        <taxon>Gobiiformes</taxon>
        <taxon>Gobioidei</taxon>
        <taxon>Gobiidae</taxon>
        <taxon>Oxudercinae</taxon>
        <taxon>Periophthalmus</taxon>
    </lineage>
</organism>
<feature type="compositionally biased region" description="Basic and acidic residues" evidence="1">
    <location>
        <begin position="75"/>
        <end position="97"/>
    </location>
</feature>
<evidence type="ECO:0000256" key="1">
    <source>
        <dbReference type="SAM" id="MobiDB-lite"/>
    </source>
</evidence>
<dbReference type="Ensembl" id="ENSPMGT00000025862.1">
    <property type="protein sequence ID" value="ENSPMGP00000024271.1"/>
    <property type="gene ID" value="ENSPMGG00000019634.1"/>
</dbReference>
<reference evidence="2" key="1">
    <citation type="submission" date="2025-08" db="UniProtKB">
        <authorList>
            <consortium name="Ensembl"/>
        </authorList>
    </citation>
    <scope>IDENTIFICATION</scope>
</reference>
<proteinExistence type="predicted"/>
<accession>A0A3B4B6U6</accession>
<protein>
    <submittedName>
        <fullName evidence="2">Uncharacterized protein</fullName>
    </submittedName>
</protein>
<feature type="compositionally biased region" description="Basic and acidic residues" evidence="1">
    <location>
        <begin position="11"/>
        <end position="23"/>
    </location>
</feature>
<sequence>MARLTVPQVDQEPRGPHPDHHQGPLDLVWLGEALDRLQDDGEAQRGQEHGVDQGAHHLRPDPAERVLVGGLSLLREPDRHESHDQRDDVRQHVERVRQHGQGRGDPAHHHLHHEELCCHGSKISDTNSHTKMIIKKNPKNTCDFQH</sequence>
<feature type="compositionally biased region" description="Basic and acidic residues" evidence="1">
    <location>
        <begin position="33"/>
        <end position="64"/>
    </location>
</feature>
<dbReference type="Proteomes" id="UP000261520">
    <property type="component" value="Unplaced"/>
</dbReference>
<evidence type="ECO:0000313" key="2">
    <source>
        <dbReference type="Ensembl" id="ENSPMGP00000024271.1"/>
    </source>
</evidence>
<feature type="region of interest" description="Disordered" evidence="1">
    <location>
        <begin position="1"/>
        <end position="109"/>
    </location>
</feature>